<evidence type="ECO:0000259" key="15">
    <source>
        <dbReference type="PROSITE" id="PS51068"/>
    </source>
</evidence>
<dbReference type="InterPro" id="IPR035937">
    <property type="entry name" value="FPG_N"/>
</dbReference>
<dbReference type="SMART" id="SM01232">
    <property type="entry name" value="H2TH"/>
    <property type="match status" value="1"/>
</dbReference>
<reference evidence="17" key="1">
    <citation type="journal article" date="2019" name="Int. J. Syst. Evol. Microbiol.">
        <title>The Global Catalogue of Microorganisms (GCM) 10K type strain sequencing project: providing services to taxonomists for standard genome sequencing and annotation.</title>
        <authorList>
            <consortium name="The Broad Institute Genomics Platform"/>
            <consortium name="The Broad Institute Genome Sequencing Center for Infectious Disease"/>
            <person name="Wu L."/>
            <person name="Ma J."/>
        </authorList>
    </citation>
    <scope>NUCLEOTIDE SEQUENCE [LARGE SCALE GENOMIC DNA]</scope>
    <source>
        <strain evidence="17">JCM 13518</strain>
    </source>
</reference>
<evidence type="ECO:0000256" key="1">
    <source>
        <dbReference type="ARBA" id="ARBA00009409"/>
    </source>
</evidence>
<evidence type="ECO:0000256" key="4">
    <source>
        <dbReference type="ARBA" id="ARBA00022763"/>
    </source>
</evidence>
<dbReference type="SUPFAM" id="SSF81624">
    <property type="entry name" value="N-terminal domain of MutM-like DNA repair proteins"/>
    <property type="match status" value="1"/>
</dbReference>
<dbReference type="SUPFAM" id="SSF57716">
    <property type="entry name" value="Glucocorticoid receptor-like (DNA-binding domain)"/>
    <property type="match status" value="1"/>
</dbReference>
<organism evidence="16 17">
    <name type="scientific">Aeromicrobium alkaliterrae</name>
    <dbReference type="NCBI Taxonomy" id="302168"/>
    <lineage>
        <taxon>Bacteria</taxon>
        <taxon>Bacillati</taxon>
        <taxon>Actinomycetota</taxon>
        <taxon>Actinomycetes</taxon>
        <taxon>Propionibacteriales</taxon>
        <taxon>Nocardioidaceae</taxon>
        <taxon>Aeromicrobium</taxon>
    </lineage>
</organism>
<dbReference type="InterPro" id="IPR010979">
    <property type="entry name" value="Ribosomal_uS13-like_H2TH"/>
</dbReference>
<keyword evidence="8" id="KW-0238">DNA-binding</keyword>
<evidence type="ECO:0000256" key="6">
    <source>
        <dbReference type="ARBA" id="ARBA00022801"/>
    </source>
</evidence>
<comment type="caution">
    <text evidence="16">The sequence shown here is derived from an EMBL/GenBank/DDBJ whole genome shotgun (WGS) entry which is preliminary data.</text>
</comment>
<accession>A0ABP4VU71</accession>
<keyword evidence="11" id="KW-0511">Multifunctional enzyme</keyword>
<gene>
    <name evidence="16" type="ORF">GCM10009710_17950</name>
</gene>
<protein>
    <recommendedName>
        <fullName evidence="2">DNA-(apurinic or apyrimidinic site) lyase</fullName>
        <ecNumber evidence="2">4.2.99.18</ecNumber>
    </recommendedName>
</protein>
<evidence type="ECO:0000256" key="5">
    <source>
        <dbReference type="ARBA" id="ARBA00022771"/>
    </source>
</evidence>
<keyword evidence="9" id="KW-0234">DNA repair</keyword>
<dbReference type="PANTHER" id="PTHR42697:SF1">
    <property type="entry name" value="ENDONUCLEASE 8"/>
    <property type="match status" value="1"/>
</dbReference>
<comment type="similarity">
    <text evidence="1">Belongs to the FPG family.</text>
</comment>
<evidence type="ECO:0000256" key="3">
    <source>
        <dbReference type="ARBA" id="ARBA00022723"/>
    </source>
</evidence>
<dbReference type="EMBL" id="BAAAME010000004">
    <property type="protein sequence ID" value="GAA1738089.1"/>
    <property type="molecule type" value="Genomic_DNA"/>
</dbReference>
<sequence length="274" mass="30733">MPEGDTVFRTAQKLHDGLSGHVLTVSDFRVPQHATADLTGLVVDETVSRGKHLLTRVGPWTIHTHLKMEGVWRVHPHGTRWDRPAHSARLVLETAERQAVGFWLGTVDLLPTADEETVVGHLGPDLLGPGWDLDVALDRLSAAPDREVFTALLDQRNLAGFGTEYVNELLFVMGVHPTTRVGAVPDLRRMIVRGQQMIRVNSTRWERSFTGSTRPGQERWVFHRERKPCRRCGTRIADADLGDVPTQERNAFWCPHCQPGQGPEPAPRRARTHS</sequence>
<keyword evidence="17" id="KW-1185">Reference proteome</keyword>
<evidence type="ECO:0000256" key="2">
    <source>
        <dbReference type="ARBA" id="ARBA00012720"/>
    </source>
</evidence>
<dbReference type="InterPro" id="IPR012319">
    <property type="entry name" value="FPG_cat"/>
</dbReference>
<evidence type="ECO:0000256" key="10">
    <source>
        <dbReference type="ARBA" id="ARBA00023239"/>
    </source>
</evidence>
<dbReference type="PANTHER" id="PTHR42697">
    <property type="entry name" value="ENDONUCLEASE 8"/>
    <property type="match status" value="1"/>
</dbReference>
<keyword evidence="10" id="KW-0456">Lyase</keyword>
<evidence type="ECO:0000256" key="13">
    <source>
        <dbReference type="PROSITE-ProRule" id="PRU00391"/>
    </source>
</evidence>
<dbReference type="Gene3D" id="1.10.8.50">
    <property type="match status" value="1"/>
</dbReference>
<evidence type="ECO:0000313" key="17">
    <source>
        <dbReference type="Proteomes" id="UP001501057"/>
    </source>
</evidence>
<evidence type="ECO:0000259" key="14">
    <source>
        <dbReference type="PROSITE" id="PS51066"/>
    </source>
</evidence>
<keyword evidence="6" id="KW-0378">Hydrolase</keyword>
<dbReference type="Pfam" id="PF01149">
    <property type="entry name" value="Fapy_DNA_glyco"/>
    <property type="match status" value="1"/>
</dbReference>
<dbReference type="Proteomes" id="UP001501057">
    <property type="component" value="Unassembled WGS sequence"/>
</dbReference>
<keyword evidence="4" id="KW-0227">DNA damage</keyword>
<keyword evidence="3" id="KW-0479">Metal-binding</keyword>
<feature type="domain" description="Formamidopyrimidine-DNA glycosylase catalytic" evidence="15">
    <location>
        <begin position="2"/>
        <end position="101"/>
    </location>
</feature>
<evidence type="ECO:0000256" key="7">
    <source>
        <dbReference type="ARBA" id="ARBA00022833"/>
    </source>
</evidence>
<dbReference type="CDD" id="cd08971">
    <property type="entry name" value="AcNei2_N"/>
    <property type="match status" value="1"/>
</dbReference>
<dbReference type="PROSITE" id="PS51068">
    <property type="entry name" value="FPG_CAT"/>
    <property type="match status" value="1"/>
</dbReference>
<dbReference type="SUPFAM" id="SSF46946">
    <property type="entry name" value="S13-like H2TH domain"/>
    <property type="match status" value="1"/>
</dbReference>
<dbReference type="Gene3D" id="3.20.190.10">
    <property type="entry name" value="MutM-like, N-terminal"/>
    <property type="match status" value="1"/>
</dbReference>
<keyword evidence="7" id="KW-0862">Zinc</keyword>
<feature type="domain" description="FPG-type" evidence="14">
    <location>
        <begin position="220"/>
        <end position="259"/>
    </location>
</feature>
<evidence type="ECO:0000256" key="11">
    <source>
        <dbReference type="ARBA" id="ARBA00023268"/>
    </source>
</evidence>
<keyword evidence="5 13" id="KW-0863">Zinc-finger</keyword>
<dbReference type="PROSITE" id="PS51066">
    <property type="entry name" value="ZF_FPG_2"/>
    <property type="match status" value="1"/>
</dbReference>
<evidence type="ECO:0000256" key="9">
    <source>
        <dbReference type="ARBA" id="ARBA00023204"/>
    </source>
</evidence>
<evidence type="ECO:0000256" key="8">
    <source>
        <dbReference type="ARBA" id="ARBA00023125"/>
    </source>
</evidence>
<dbReference type="InterPro" id="IPR000214">
    <property type="entry name" value="Znf_DNA_glyclase/AP_lyase"/>
</dbReference>
<proteinExistence type="inferred from homology"/>
<keyword evidence="12" id="KW-0326">Glycosidase</keyword>
<dbReference type="InterPro" id="IPR044090">
    <property type="entry name" value="Nei2_N"/>
</dbReference>
<dbReference type="InterPro" id="IPR015886">
    <property type="entry name" value="H2TH_FPG"/>
</dbReference>
<evidence type="ECO:0000313" key="16">
    <source>
        <dbReference type="EMBL" id="GAA1738089.1"/>
    </source>
</evidence>
<dbReference type="RefSeq" id="WP_344200290.1">
    <property type="nucleotide sequence ID" value="NZ_BAAAME010000004.1"/>
</dbReference>
<name>A0ABP4VU71_9ACTN</name>
<dbReference type="SMART" id="SM00898">
    <property type="entry name" value="Fapy_DNA_glyco"/>
    <property type="match status" value="1"/>
</dbReference>
<evidence type="ECO:0000256" key="12">
    <source>
        <dbReference type="ARBA" id="ARBA00023295"/>
    </source>
</evidence>
<dbReference type="EC" id="4.2.99.18" evidence="2"/>